<feature type="compositionally biased region" description="Basic and acidic residues" evidence="1">
    <location>
        <begin position="1"/>
        <end position="12"/>
    </location>
</feature>
<protein>
    <submittedName>
        <fullName evidence="2">Uncharacterized protein</fullName>
    </submittedName>
</protein>
<dbReference type="Proteomes" id="UP000700596">
    <property type="component" value="Unassembled WGS sequence"/>
</dbReference>
<keyword evidence="3" id="KW-1185">Reference proteome</keyword>
<name>A0A9P9J0L1_9PLEO</name>
<feature type="region of interest" description="Disordered" evidence="1">
    <location>
        <begin position="283"/>
        <end position="312"/>
    </location>
</feature>
<feature type="region of interest" description="Disordered" evidence="1">
    <location>
        <begin position="31"/>
        <end position="50"/>
    </location>
</feature>
<evidence type="ECO:0000256" key="1">
    <source>
        <dbReference type="SAM" id="MobiDB-lite"/>
    </source>
</evidence>
<feature type="region of interest" description="Disordered" evidence="1">
    <location>
        <begin position="99"/>
        <end position="150"/>
    </location>
</feature>
<gene>
    <name evidence="2" type="ORF">B0J11DRAFT_501160</name>
</gene>
<dbReference type="AlphaFoldDB" id="A0A9P9J0L1"/>
<sequence>MAPKNIRPDRVHRTSQNPDYNISERSEPRFVRGAEGQRRAPLSQLNTSVGRSLSCCDPPAHCCIAYMKDADRSQSTSGSSASTDRYRALVLHQFRVEKRRSNNKQYRTVPDLPPLMTVRSNQNSKRLPQKLNRSWKSSQDDSFKTLESKKDDLQTTSRYDHPFIFGINAPEPVISYKESSIAFQPSQESLTPTRADLTPGNRRNLRPSGFKLLPITQVHNTSTCQPQQLIETIHQPPLKPVISHTSLRTPQNDGNVSNDTSAIVRPAPINRTFSGILRSIAEGKESNRPSTGLRRRSSVLKRPSWSSRKDSV</sequence>
<feature type="compositionally biased region" description="Polar residues" evidence="1">
    <location>
        <begin position="118"/>
        <end position="137"/>
    </location>
</feature>
<dbReference type="EMBL" id="JAGMWT010000001">
    <property type="protein sequence ID" value="KAH7138976.1"/>
    <property type="molecule type" value="Genomic_DNA"/>
</dbReference>
<evidence type="ECO:0000313" key="2">
    <source>
        <dbReference type="EMBL" id="KAH7138976.1"/>
    </source>
</evidence>
<evidence type="ECO:0000313" key="3">
    <source>
        <dbReference type="Proteomes" id="UP000700596"/>
    </source>
</evidence>
<accession>A0A9P9J0L1</accession>
<reference evidence="2" key="1">
    <citation type="journal article" date="2021" name="Nat. Commun.">
        <title>Genetic determinants of endophytism in the Arabidopsis root mycobiome.</title>
        <authorList>
            <person name="Mesny F."/>
            <person name="Miyauchi S."/>
            <person name="Thiergart T."/>
            <person name="Pickel B."/>
            <person name="Atanasova L."/>
            <person name="Karlsson M."/>
            <person name="Huettel B."/>
            <person name="Barry K.W."/>
            <person name="Haridas S."/>
            <person name="Chen C."/>
            <person name="Bauer D."/>
            <person name="Andreopoulos W."/>
            <person name="Pangilinan J."/>
            <person name="LaButti K."/>
            <person name="Riley R."/>
            <person name="Lipzen A."/>
            <person name="Clum A."/>
            <person name="Drula E."/>
            <person name="Henrissat B."/>
            <person name="Kohler A."/>
            <person name="Grigoriev I.V."/>
            <person name="Martin F.M."/>
            <person name="Hacquard S."/>
        </authorList>
    </citation>
    <scope>NUCLEOTIDE SEQUENCE</scope>
    <source>
        <strain evidence="2">MPI-CAGE-CH-0243</strain>
    </source>
</reference>
<proteinExistence type="predicted"/>
<feature type="region of interest" description="Disordered" evidence="1">
    <location>
        <begin position="1"/>
        <end position="26"/>
    </location>
</feature>
<comment type="caution">
    <text evidence="2">The sequence shown here is derived from an EMBL/GenBank/DDBJ whole genome shotgun (WGS) entry which is preliminary data.</text>
</comment>
<organism evidence="2 3">
    <name type="scientific">Dendryphion nanum</name>
    <dbReference type="NCBI Taxonomy" id="256645"/>
    <lineage>
        <taxon>Eukaryota</taxon>
        <taxon>Fungi</taxon>
        <taxon>Dikarya</taxon>
        <taxon>Ascomycota</taxon>
        <taxon>Pezizomycotina</taxon>
        <taxon>Dothideomycetes</taxon>
        <taxon>Pleosporomycetidae</taxon>
        <taxon>Pleosporales</taxon>
        <taxon>Torulaceae</taxon>
        <taxon>Dendryphion</taxon>
    </lineage>
</organism>
<feature type="compositionally biased region" description="Basic and acidic residues" evidence="1">
    <location>
        <begin position="138"/>
        <end position="150"/>
    </location>
</feature>